<gene>
    <name evidence="1" type="ORF">AB3G37_17900</name>
</gene>
<dbReference type="InterPro" id="IPR031325">
    <property type="entry name" value="RHS_repeat"/>
</dbReference>
<reference evidence="1" key="1">
    <citation type="submission" date="2024-07" db="EMBL/GenBank/DDBJ databases">
        <authorList>
            <person name="Biller S.J."/>
        </authorList>
    </citation>
    <scope>NUCLEOTIDE SEQUENCE</scope>
    <source>
        <strain evidence="1">WC2420</strain>
    </source>
</reference>
<dbReference type="RefSeq" id="WP_369788665.1">
    <property type="nucleotide sequence ID" value="NZ_CP165628.1"/>
</dbReference>
<dbReference type="InterPro" id="IPR006530">
    <property type="entry name" value="YD"/>
</dbReference>
<evidence type="ECO:0000313" key="1">
    <source>
        <dbReference type="EMBL" id="XDU71405.1"/>
    </source>
</evidence>
<dbReference type="NCBIfam" id="TIGR01643">
    <property type="entry name" value="YD_repeat_2x"/>
    <property type="match status" value="1"/>
</dbReference>
<organism evidence="1">
    <name type="scientific">Rouxiella sp. WC2420</name>
    <dbReference type="NCBI Taxonomy" id="3234145"/>
    <lineage>
        <taxon>Bacteria</taxon>
        <taxon>Pseudomonadati</taxon>
        <taxon>Pseudomonadota</taxon>
        <taxon>Gammaproteobacteria</taxon>
        <taxon>Enterobacterales</taxon>
        <taxon>Yersiniaceae</taxon>
        <taxon>Rouxiella</taxon>
    </lineage>
</organism>
<dbReference type="Pfam" id="PF05593">
    <property type="entry name" value="RHS_repeat"/>
    <property type="match status" value="1"/>
</dbReference>
<proteinExistence type="predicted"/>
<name>A0AB39VLU7_9GAMM</name>
<protein>
    <submittedName>
        <fullName evidence="1">RHS repeat domain-containing protein</fullName>
    </submittedName>
</protein>
<dbReference type="EMBL" id="CP165628">
    <property type="protein sequence ID" value="XDU71405.1"/>
    <property type="molecule type" value="Genomic_DNA"/>
</dbReference>
<dbReference type="Gene3D" id="2.180.10.10">
    <property type="entry name" value="RHS repeat-associated core"/>
    <property type="match status" value="2"/>
</dbReference>
<accession>A0AB39VLU7</accession>
<sequence length="1352" mass="151029">MSEGNTIFTQAFNFVSAAQGRVDPRTGIFLFNFPLENLAGNDKRGPFLDMTLRYSPMLTENLFGLGVGVILGLSSYDSLSKVLTLSTGEMYKVDEFAKSLTIRQNKLDNIRIKKYTEGSDTFYRIVHKSGQCEYLTTNNGASTLNLPRFIESPLGSRLKLKWNGHNQLLSVTDDDNICLCKLSYQSNPDNVSITLFPEKKDSVELMLSFTTASGSQYLHNIENTSLKNNLKWSLNYSWDDDKLRMFGKCILKEVTAPTGLTEQALYDPQAMRVNHQFGTEFVPAVIRLITSPGYGQPDMTVNYSYTGNNYLGGTLQYGQFDAGNDYIYSFPNDYIYGSIETQKAPEGQQDKIIQRTYNSYHLQTIEKIACGDCITSQTTKYFLKENFDFEKQPSVLQMPQKVTKVWQKGGELKAPEVTEYDYDKDAKGDYSNSGNLVSQKAPDGTVITHVYYSCEGEEGCPADAFGFRRYIKSTTITPPKTSYADEPVSCTEYRYQKFTPLAGSAVSYAVLKESETLKINGTSKFREQLIYHTQAGVNFGRVKSKLRTRYSTHGKTFSVKQTLSMEAQGETLIQSVKNQMLSEDGITPLFTTESSSKLCRHSGHLLSETDVAGNTVAYAYDALGRILSQTHHPDKPAYTSTETYSYTLPERLKNQPASTIHTDVLGNKMRVDYDGLGREITQWVIDRDSKSMVSEQSDAWQLVSTNHYDKFGAVFKVTGRDILNPGSQTPQILESNQVVTQDNWGQSYSTTGQDGVIHYNITDPIALSTTSWSSSQNGRQMTGKQVTHFSETHHPLQTEIFLIQGNQYSTQSQSWDGVGRLRKSTDALLRSTLFNYDEEDRVISTSLSDGSKISKTYAPFSTGKLVTQISVTDKNGKETVLGTQKFDRLGRLLETTSGGRTSVMTYTHAWQTRPTSVKGPDGVVTRTVSDPNLGDAVTHLYAGEGAGAVTQSFDYHLPTAMMTKATENNSSNRWLTYPSGRMKSEMSIIHGGTEKSVGYQYSLAGAVEKDSDIENVSRQRKFGISGTSTGQLLEVSDSELKVTPHYDEFQRVTGWEVVEISKKHTLTTSLTFDDFGRETARVVAHSNGETYHIKQNWNVNSQLESRTRLRGSEVLCNETYLYDSRNRLVTYKAGPLEGQLPKDAYGNAFTRQDFTFDVLGNITTCTTMLKNGSQNVATYHFENSKDPCQLTSVTNSLSAKEYPAKIALTYDAAGRMILDEAGRKLSYDALGRLQSVAGEKGSGRYGYNAQNVLSWQIVDKTKQLHRLYYRSNKLVNEWMSPEGRSQSDTKDSRVRLVYAAGSNVAQINHEGDKQTTSLIGTDSKNSIMTANEEGKTREYRYTAYGTQAAEKK</sequence>